<dbReference type="AlphaFoldDB" id="A0AAE0EYI1"/>
<proteinExistence type="predicted"/>
<reference evidence="1 2" key="1">
    <citation type="journal article" date="2015" name="Genome Biol. Evol.">
        <title>Comparative Genomics of a Bacterivorous Green Alga Reveals Evolutionary Causalities and Consequences of Phago-Mixotrophic Mode of Nutrition.</title>
        <authorList>
            <person name="Burns J.A."/>
            <person name="Paasch A."/>
            <person name="Narechania A."/>
            <person name="Kim E."/>
        </authorList>
    </citation>
    <scope>NUCLEOTIDE SEQUENCE [LARGE SCALE GENOMIC DNA]</scope>
    <source>
        <strain evidence="1 2">PLY_AMNH</strain>
    </source>
</reference>
<dbReference type="PANTHER" id="PTHR14614">
    <property type="entry name" value="HEPATOCELLULAR CARCINOMA-ASSOCIATED ANTIGEN"/>
    <property type="match status" value="1"/>
</dbReference>
<gene>
    <name evidence="1" type="ORF">CYMTET_44965</name>
</gene>
<evidence type="ECO:0000313" key="2">
    <source>
        <dbReference type="Proteomes" id="UP001190700"/>
    </source>
</evidence>
<dbReference type="GO" id="GO:0005634">
    <property type="term" value="C:nucleus"/>
    <property type="evidence" value="ECO:0007669"/>
    <property type="project" value="TreeGrafter"/>
</dbReference>
<evidence type="ECO:0000313" key="1">
    <source>
        <dbReference type="EMBL" id="KAK3245466.1"/>
    </source>
</evidence>
<dbReference type="GO" id="GO:0005737">
    <property type="term" value="C:cytoplasm"/>
    <property type="evidence" value="ECO:0007669"/>
    <property type="project" value="TreeGrafter"/>
</dbReference>
<name>A0AAE0EYI1_9CHLO</name>
<dbReference type="EMBL" id="LGRX02030614">
    <property type="protein sequence ID" value="KAK3245466.1"/>
    <property type="molecule type" value="Genomic_DNA"/>
</dbReference>
<dbReference type="PANTHER" id="PTHR14614:SF165">
    <property type="entry name" value="FAM86 N-TERMINAL DOMAIN-CONTAINING PROTEIN"/>
    <property type="match status" value="1"/>
</dbReference>
<dbReference type="Pfam" id="PF10294">
    <property type="entry name" value="Methyltransf_16"/>
    <property type="match status" value="1"/>
</dbReference>
<dbReference type="Gene3D" id="3.40.50.150">
    <property type="entry name" value="Vaccinia Virus protein VP39"/>
    <property type="match status" value="1"/>
</dbReference>
<dbReference type="Proteomes" id="UP001190700">
    <property type="component" value="Unassembled WGS sequence"/>
</dbReference>
<dbReference type="SUPFAM" id="SSF53335">
    <property type="entry name" value="S-adenosyl-L-methionine-dependent methyltransferases"/>
    <property type="match status" value="1"/>
</dbReference>
<sequence length="188" mass="20183">MVVGTSPWLQDVQCQDARVEGFVTVLGGCSMSVLLARWIVRNSEVLSGNVVLELGAGLGLAGITAARYGQKCILTDKHYLIPNVQYNISLNKLVTQRESHTGEVTAEGLDWTAHEEIPQASTTDDNNCCVRLVNDKLEADVVIGADIGCSPPSLPSSLFGDSKLLMYSCPNFRRSVSCLPFPLDGIGA</sequence>
<comment type="caution">
    <text evidence="1">The sequence shown here is derived from an EMBL/GenBank/DDBJ whole genome shotgun (WGS) entry which is preliminary data.</text>
</comment>
<organism evidence="1 2">
    <name type="scientific">Cymbomonas tetramitiformis</name>
    <dbReference type="NCBI Taxonomy" id="36881"/>
    <lineage>
        <taxon>Eukaryota</taxon>
        <taxon>Viridiplantae</taxon>
        <taxon>Chlorophyta</taxon>
        <taxon>Pyramimonadophyceae</taxon>
        <taxon>Pyramimonadales</taxon>
        <taxon>Pyramimonadaceae</taxon>
        <taxon>Cymbomonas</taxon>
    </lineage>
</organism>
<dbReference type="InterPro" id="IPR019410">
    <property type="entry name" value="Methyltransf_16"/>
</dbReference>
<keyword evidence="2" id="KW-1185">Reference proteome</keyword>
<accession>A0AAE0EYI1</accession>
<dbReference type="InterPro" id="IPR029063">
    <property type="entry name" value="SAM-dependent_MTases_sf"/>
</dbReference>
<protein>
    <submittedName>
        <fullName evidence="1">Uncharacterized protein</fullName>
    </submittedName>
</protein>